<name>X0SXQ0_9ZZZZ</name>
<comment type="caution">
    <text evidence="1">The sequence shown here is derived from an EMBL/GenBank/DDBJ whole genome shotgun (WGS) entry which is preliminary data.</text>
</comment>
<organism evidence="1">
    <name type="scientific">marine sediment metagenome</name>
    <dbReference type="NCBI Taxonomy" id="412755"/>
    <lineage>
        <taxon>unclassified sequences</taxon>
        <taxon>metagenomes</taxon>
        <taxon>ecological metagenomes</taxon>
    </lineage>
</organism>
<accession>X0SXQ0</accession>
<reference evidence="1" key="1">
    <citation type="journal article" date="2014" name="Front. Microbiol.">
        <title>High frequency of phylogenetically diverse reductive dehalogenase-homologous genes in deep subseafloor sedimentary metagenomes.</title>
        <authorList>
            <person name="Kawai M."/>
            <person name="Futagami T."/>
            <person name="Toyoda A."/>
            <person name="Takaki Y."/>
            <person name="Nishi S."/>
            <person name="Hori S."/>
            <person name="Arai W."/>
            <person name="Tsubouchi T."/>
            <person name="Morono Y."/>
            <person name="Uchiyama I."/>
            <person name="Ito T."/>
            <person name="Fujiyama A."/>
            <person name="Inagaki F."/>
            <person name="Takami H."/>
        </authorList>
    </citation>
    <scope>NUCLEOTIDE SEQUENCE</scope>
    <source>
        <strain evidence="1">Expedition CK06-06</strain>
    </source>
</reference>
<feature type="non-terminal residue" evidence="1">
    <location>
        <position position="1"/>
    </location>
</feature>
<gene>
    <name evidence="1" type="ORF">S01H1_18455</name>
</gene>
<evidence type="ECO:0000313" key="1">
    <source>
        <dbReference type="EMBL" id="GAF80707.1"/>
    </source>
</evidence>
<protein>
    <submittedName>
        <fullName evidence="1">Uncharacterized protein</fullName>
    </submittedName>
</protein>
<sequence>NNKNLPSLNTESAIIKWGEKIIQGETLRSLKGFSPITNPTIAVVKVRYEKFLEIYNYQKILKKNSSRTLKELALLRPQADEIILNVWNEVENSFKNLPEDLKREKAKKYGLVYVFRKNEIRKINFLKPTAHELVK</sequence>
<proteinExistence type="predicted"/>
<dbReference type="AlphaFoldDB" id="X0SXQ0"/>
<dbReference type="EMBL" id="BARS01009868">
    <property type="protein sequence ID" value="GAF80707.1"/>
    <property type="molecule type" value="Genomic_DNA"/>
</dbReference>